<keyword evidence="6" id="KW-0687">Ribonucleoprotein</keyword>
<dbReference type="Gene3D" id="6.10.250.3440">
    <property type="match status" value="1"/>
</dbReference>
<dbReference type="Proteomes" id="UP001558652">
    <property type="component" value="Unassembled WGS sequence"/>
</dbReference>
<evidence type="ECO:0000256" key="1">
    <source>
        <dbReference type="ARBA" id="ARBA00004173"/>
    </source>
</evidence>
<proteinExistence type="inferred from homology"/>
<gene>
    <name evidence="9" type="ORF">AAG570_007209</name>
</gene>
<accession>A0ABD0XVH8</accession>
<dbReference type="PANTHER" id="PTHR13359">
    <property type="entry name" value="39S RIBOSOMAL PROTEIN L40, MITOCHONDRIAL"/>
    <property type="match status" value="1"/>
</dbReference>
<dbReference type="GO" id="GO:0005840">
    <property type="term" value="C:ribosome"/>
    <property type="evidence" value="ECO:0007669"/>
    <property type="project" value="UniProtKB-KW"/>
</dbReference>
<dbReference type="FunFam" id="6.10.250.3440:FF:000001">
    <property type="entry name" value="Mitochondrial ribosomal protein L40"/>
    <property type="match status" value="1"/>
</dbReference>
<comment type="caution">
    <text evidence="9">The sequence shown here is derived from an EMBL/GenBank/DDBJ whole genome shotgun (WGS) entry which is preliminary data.</text>
</comment>
<organism evidence="9 10">
    <name type="scientific">Ranatra chinensis</name>
    <dbReference type="NCBI Taxonomy" id="642074"/>
    <lineage>
        <taxon>Eukaryota</taxon>
        <taxon>Metazoa</taxon>
        <taxon>Ecdysozoa</taxon>
        <taxon>Arthropoda</taxon>
        <taxon>Hexapoda</taxon>
        <taxon>Insecta</taxon>
        <taxon>Pterygota</taxon>
        <taxon>Neoptera</taxon>
        <taxon>Paraneoptera</taxon>
        <taxon>Hemiptera</taxon>
        <taxon>Heteroptera</taxon>
        <taxon>Panheteroptera</taxon>
        <taxon>Nepomorpha</taxon>
        <taxon>Nepidae</taxon>
        <taxon>Ranatrinae</taxon>
        <taxon>Ranatra</taxon>
    </lineage>
</organism>
<protein>
    <recommendedName>
        <fullName evidence="7">Large ribosomal subunit protein mL40</fullName>
    </recommendedName>
    <alternativeName>
        <fullName evidence="8">39S ribosomal protein L40, mitochondrial</fullName>
    </alternativeName>
</protein>
<name>A0ABD0XVH8_9HEMI</name>
<sequence length="186" mass="21662">MSPGVFLYKRLTRLISTSVPLNFRTSQSLFAEPLKKKKRIDPAVTKAREERRRKRIEKQIRRLEKGTRQLKPIEECEIPLEIVKNNDRIRSRQEDSSRVIGLFKSWAAYKYKQSLRDATMVDRILYSQQLALDRLKMESPELYLSAVQVDESLLPFVTSGPTETPPVVGYDSPDGEYIDISKKWDD</sequence>
<reference evidence="9 10" key="1">
    <citation type="submission" date="2024-07" db="EMBL/GenBank/DDBJ databases">
        <title>Chromosome-level genome assembly of the water stick insect Ranatra chinensis (Heteroptera: Nepidae).</title>
        <authorList>
            <person name="Liu X."/>
        </authorList>
    </citation>
    <scope>NUCLEOTIDE SEQUENCE [LARGE SCALE GENOMIC DNA]</scope>
    <source>
        <strain evidence="9">Cailab_2021Rc</strain>
        <tissue evidence="9">Muscle</tissue>
    </source>
</reference>
<dbReference type="InterPro" id="IPR039145">
    <property type="entry name" value="Ribosomal_mL40_metazoa/plant"/>
</dbReference>
<evidence type="ECO:0000313" key="10">
    <source>
        <dbReference type="Proteomes" id="UP001558652"/>
    </source>
</evidence>
<dbReference type="EMBL" id="JBFDAA010000020">
    <property type="protein sequence ID" value="KAL1115178.1"/>
    <property type="molecule type" value="Genomic_DNA"/>
</dbReference>
<evidence type="ECO:0000256" key="2">
    <source>
        <dbReference type="ARBA" id="ARBA00009360"/>
    </source>
</evidence>
<dbReference type="GO" id="GO:1990904">
    <property type="term" value="C:ribonucleoprotein complex"/>
    <property type="evidence" value="ECO:0007669"/>
    <property type="project" value="UniProtKB-KW"/>
</dbReference>
<dbReference type="PANTHER" id="PTHR13359:SF2">
    <property type="entry name" value="LARGE RIBOSOMAL SUBUNIT PROTEIN ML40"/>
    <property type="match status" value="1"/>
</dbReference>
<keyword evidence="3" id="KW-0809">Transit peptide</keyword>
<evidence type="ECO:0000256" key="7">
    <source>
        <dbReference type="ARBA" id="ARBA00035192"/>
    </source>
</evidence>
<evidence type="ECO:0000256" key="5">
    <source>
        <dbReference type="ARBA" id="ARBA00023128"/>
    </source>
</evidence>
<evidence type="ECO:0000256" key="3">
    <source>
        <dbReference type="ARBA" id="ARBA00022946"/>
    </source>
</evidence>
<dbReference type="InterPro" id="IPR019192">
    <property type="entry name" value="Ribosomal_mL40"/>
</dbReference>
<comment type="subcellular location">
    <subcellularLocation>
        <location evidence="1">Mitochondrion</location>
    </subcellularLocation>
</comment>
<evidence type="ECO:0000256" key="4">
    <source>
        <dbReference type="ARBA" id="ARBA00022980"/>
    </source>
</evidence>
<dbReference type="Pfam" id="PF09812">
    <property type="entry name" value="MRP-L28"/>
    <property type="match status" value="1"/>
</dbReference>
<comment type="similarity">
    <text evidence="2">Belongs to the mitochondrion-specific ribosomal protein mL40 family.</text>
</comment>
<keyword evidence="5" id="KW-0496">Mitochondrion</keyword>
<dbReference type="AlphaFoldDB" id="A0ABD0XVH8"/>
<evidence type="ECO:0000256" key="6">
    <source>
        <dbReference type="ARBA" id="ARBA00023274"/>
    </source>
</evidence>
<keyword evidence="4" id="KW-0689">Ribosomal protein</keyword>
<keyword evidence="10" id="KW-1185">Reference proteome</keyword>
<evidence type="ECO:0000313" key="9">
    <source>
        <dbReference type="EMBL" id="KAL1115178.1"/>
    </source>
</evidence>
<dbReference type="GO" id="GO:0005739">
    <property type="term" value="C:mitochondrion"/>
    <property type="evidence" value="ECO:0007669"/>
    <property type="project" value="UniProtKB-SubCell"/>
</dbReference>
<evidence type="ECO:0000256" key="8">
    <source>
        <dbReference type="ARBA" id="ARBA00083752"/>
    </source>
</evidence>